<evidence type="ECO:0000313" key="1">
    <source>
        <dbReference type="EMBL" id="CAB4765991.1"/>
    </source>
</evidence>
<dbReference type="EMBL" id="CAFBOS010000003">
    <property type="protein sequence ID" value="CAB4976480.1"/>
    <property type="molecule type" value="Genomic_DNA"/>
</dbReference>
<organism evidence="3">
    <name type="scientific">freshwater metagenome</name>
    <dbReference type="NCBI Taxonomy" id="449393"/>
    <lineage>
        <taxon>unclassified sequences</taxon>
        <taxon>metagenomes</taxon>
        <taxon>ecological metagenomes</taxon>
    </lineage>
</organism>
<dbReference type="EMBL" id="CAEZYR010000142">
    <property type="protein sequence ID" value="CAB4765991.1"/>
    <property type="molecule type" value="Genomic_DNA"/>
</dbReference>
<evidence type="ECO:0000313" key="2">
    <source>
        <dbReference type="EMBL" id="CAB4832386.1"/>
    </source>
</evidence>
<protein>
    <submittedName>
        <fullName evidence="3">Unannotated protein</fullName>
    </submittedName>
</protein>
<evidence type="ECO:0000313" key="3">
    <source>
        <dbReference type="EMBL" id="CAB4911199.1"/>
    </source>
</evidence>
<gene>
    <name evidence="1" type="ORF">UFOPK2754_02780</name>
    <name evidence="2" type="ORF">UFOPK3139_01644</name>
    <name evidence="3" type="ORF">UFOPK3543_01514</name>
    <name evidence="4" type="ORF">UFOPK3967_00081</name>
</gene>
<evidence type="ECO:0000313" key="4">
    <source>
        <dbReference type="EMBL" id="CAB4976480.1"/>
    </source>
</evidence>
<dbReference type="AlphaFoldDB" id="A0A6J7H655"/>
<accession>A0A6J7H655</accession>
<name>A0A6J7H655_9ZZZZ</name>
<sequence>MAEREAGIYREALAEAETLSNGADIFLVFNLVGTGRMRPSSALARSGVAELRVELFEEIAGRVGDDRARREDRRGARFV</sequence>
<dbReference type="EMBL" id="CAFBMH010000052">
    <property type="protein sequence ID" value="CAB4911199.1"/>
    <property type="molecule type" value="Genomic_DNA"/>
</dbReference>
<reference evidence="3" key="1">
    <citation type="submission" date="2020-05" db="EMBL/GenBank/DDBJ databases">
        <authorList>
            <person name="Chiriac C."/>
            <person name="Salcher M."/>
            <person name="Ghai R."/>
            <person name="Kavagutti S V."/>
        </authorList>
    </citation>
    <scope>NUCLEOTIDE SEQUENCE</scope>
</reference>
<proteinExistence type="predicted"/>
<dbReference type="EMBL" id="CAFABA010000065">
    <property type="protein sequence ID" value="CAB4832386.1"/>
    <property type="molecule type" value="Genomic_DNA"/>
</dbReference>